<proteinExistence type="predicted"/>
<sequence>MGILKRRFLEGIAVRGMDGECTMLSELWQEKVVILKVMHRFRCPVCCYESRLLSDLKPYLDELNVQLVGVGEVGLQDFLDGKYWEWDMFVDPSRSVLSRLGLQMPLISRIASVLGLGRSGQEMQLCGTFVITPTRGLVYAYRQRATQAFPSVKKVFSIVGGDPSLVAESTPEKYLFDLRSSRLSYCL</sequence>
<evidence type="ECO:0000313" key="1">
    <source>
        <dbReference type="EMBL" id="KAJ9069468.1"/>
    </source>
</evidence>
<dbReference type="EMBL" id="QTSX02003630">
    <property type="protein sequence ID" value="KAJ9069468.1"/>
    <property type="molecule type" value="Genomic_DNA"/>
</dbReference>
<gene>
    <name evidence="1" type="ORF">DSO57_1018385</name>
</gene>
<accession>A0ACC2T4E0</accession>
<evidence type="ECO:0000313" key="2">
    <source>
        <dbReference type="Proteomes" id="UP001165960"/>
    </source>
</evidence>
<organism evidence="1 2">
    <name type="scientific">Entomophthora muscae</name>
    <dbReference type="NCBI Taxonomy" id="34485"/>
    <lineage>
        <taxon>Eukaryota</taxon>
        <taxon>Fungi</taxon>
        <taxon>Fungi incertae sedis</taxon>
        <taxon>Zoopagomycota</taxon>
        <taxon>Entomophthoromycotina</taxon>
        <taxon>Entomophthoromycetes</taxon>
        <taxon>Entomophthorales</taxon>
        <taxon>Entomophthoraceae</taxon>
        <taxon>Entomophthora</taxon>
    </lineage>
</organism>
<comment type="caution">
    <text evidence="1">The sequence shown here is derived from an EMBL/GenBank/DDBJ whole genome shotgun (WGS) entry which is preliminary data.</text>
</comment>
<dbReference type="Proteomes" id="UP001165960">
    <property type="component" value="Unassembled WGS sequence"/>
</dbReference>
<reference evidence="1" key="1">
    <citation type="submission" date="2022-04" db="EMBL/GenBank/DDBJ databases">
        <title>Genome of the entomopathogenic fungus Entomophthora muscae.</title>
        <authorList>
            <person name="Elya C."/>
            <person name="Lovett B.R."/>
            <person name="Lee E."/>
            <person name="Macias A.M."/>
            <person name="Hajek A.E."/>
            <person name="De Bivort B.L."/>
            <person name="Kasson M.T."/>
            <person name="De Fine Licht H.H."/>
            <person name="Stajich J.E."/>
        </authorList>
    </citation>
    <scope>NUCLEOTIDE SEQUENCE</scope>
    <source>
        <strain evidence="1">Berkeley</strain>
    </source>
</reference>
<protein>
    <submittedName>
        <fullName evidence="1">Uncharacterized protein</fullName>
    </submittedName>
</protein>
<name>A0ACC2T4E0_9FUNG</name>
<keyword evidence="2" id="KW-1185">Reference proteome</keyword>